<dbReference type="GO" id="GO:0038023">
    <property type="term" value="F:signaling receptor activity"/>
    <property type="evidence" value="ECO:0007669"/>
    <property type="project" value="TreeGrafter"/>
</dbReference>
<dbReference type="Pfam" id="PF10604">
    <property type="entry name" value="Polyketide_cyc2"/>
    <property type="match status" value="1"/>
</dbReference>
<dbReference type="CDD" id="cd07821">
    <property type="entry name" value="PYR_PYL_RCAR_like"/>
    <property type="match status" value="1"/>
</dbReference>
<evidence type="ECO:0000256" key="8">
    <source>
        <dbReference type="ARBA" id="ARBA00023272"/>
    </source>
</evidence>
<reference evidence="9 10" key="1">
    <citation type="submission" date="2024-02" db="EMBL/GenBank/DDBJ databases">
        <title>High-quality chromosome-scale genome assembly of Pensacola bahiagrass (Paspalum notatum Flugge var. saurae).</title>
        <authorList>
            <person name="Vega J.M."/>
            <person name="Podio M."/>
            <person name="Orjuela J."/>
            <person name="Siena L.A."/>
            <person name="Pessino S.C."/>
            <person name="Combes M.C."/>
            <person name="Mariac C."/>
            <person name="Albertini E."/>
            <person name="Pupilli F."/>
            <person name="Ortiz J.P.A."/>
            <person name="Leblanc O."/>
        </authorList>
    </citation>
    <scope>NUCLEOTIDE SEQUENCE [LARGE SCALE GENOMIC DNA]</scope>
    <source>
        <strain evidence="9">R1</strain>
        <tissue evidence="9">Leaf</tissue>
    </source>
</reference>
<dbReference type="PANTHER" id="PTHR31213">
    <property type="entry name" value="OS08G0374000 PROTEIN-RELATED"/>
    <property type="match status" value="1"/>
</dbReference>
<evidence type="ECO:0000256" key="2">
    <source>
        <dbReference type="ARBA" id="ARBA00004496"/>
    </source>
</evidence>
<dbReference type="GO" id="GO:0005634">
    <property type="term" value="C:nucleus"/>
    <property type="evidence" value="ECO:0007669"/>
    <property type="project" value="UniProtKB-SubCell"/>
</dbReference>
<proteinExistence type="inferred from homology"/>
<evidence type="ECO:0000313" key="9">
    <source>
        <dbReference type="EMBL" id="WVZ68340.1"/>
    </source>
</evidence>
<dbReference type="AlphaFoldDB" id="A0AAQ3T8K5"/>
<dbReference type="GO" id="GO:0009738">
    <property type="term" value="P:abscisic acid-activated signaling pathway"/>
    <property type="evidence" value="ECO:0007669"/>
    <property type="project" value="UniProtKB-KW"/>
</dbReference>
<dbReference type="EMBL" id="CP144748">
    <property type="protein sequence ID" value="WVZ68340.1"/>
    <property type="molecule type" value="Genomic_DNA"/>
</dbReference>
<evidence type="ECO:0000256" key="1">
    <source>
        <dbReference type="ARBA" id="ARBA00004123"/>
    </source>
</evidence>
<keyword evidence="5" id="KW-0938">Abscisic acid signaling pathway</keyword>
<evidence type="ECO:0000256" key="4">
    <source>
        <dbReference type="ARBA" id="ARBA00022490"/>
    </source>
</evidence>
<dbReference type="GO" id="GO:0004864">
    <property type="term" value="F:protein phosphatase inhibitor activity"/>
    <property type="evidence" value="ECO:0007669"/>
    <property type="project" value="UniProtKB-KW"/>
</dbReference>
<keyword evidence="8" id="KW-0650">Protein phosphatase inhibitor</keyword>
<dbReference type="Proteomes" id="UP001341281">
    <property type="component" value="Chromosome 04"/>
</dbReference>
<name>A0AAQ3T8K5_PASNO</name>
<dbReference type="GO" id="GO:0010427">
    <property type="term" value="F:abscisic acid binding"/>
    <property type="evidence" value="ECO:0007669"/>
    <property type="project" value="TreeGrafter"/>
</dbReference>
<evidence type="ECO:0000256" key="3">
    <source>
        <dbReference type="ARBA" id="ARBA00008594"/>
    </source>
</evidence>
<evidence type="ECO:0000256" key="7">
    <source>
        <dbReference type="ARBA" id="ARBA00023242"/>
    </source>
</evidence>
<evidence type="ECO:0000313" key="10">
    <source>
        <dbReference type="Proteomes" id="UP001341281"/>
    </source>
</evidence>
<dbReference type="PANTHER" id="PTHR31213:SF178">
    <property type="entry name" value="OS01G0827800 PROTEIN"/>
    <property type="match status" value="1"/>
</dbReference>
<evidence type="ECO:0000256" key="6">
    <source>
        <dbReference type="ARBA" id="ARBA00023170"/>
    </source>
</evidence>
<comment type="similarity">
    <text evidence="3">Belongs to the PYR/PYL/RCAR abscisic acid intracellular receptor family.</text>
</comment>
<dbReference type="GO" id="GO:0005737">
    <property type="term" value="C:cytoplasm"/>
    <property type="evidence" value="ECO:0007669"/>
    <property type="project" value="UniProtKB-SubCell"/>
</dbReference>
<dbReference type="Gene3D" id="3.30.530.20">
    <property type="match status" value="1"/>
</dbReference>
<keyword evidence="4" id="KW-0963">Cytoplasm</keyword>
<dbReference type="InterPro" id="IPR050279">
    <property type="entry name" value="Plant_def-hormone_signal"/>
</dbReference>
<evidence type="ECO:0000256" key="5">
    <source>
        <dbReference type="ARBA" id="ARBA00022682"/>
    </source>
</evidence>
<gene>
    <name evidence="9" type="ORF">U9M48_017296</name>
</gene>
<dbReference type="InterPro" id="IPR023393">
    <property type="entry name" value="START-like_dom_sf"/>
</dbReference>
<protein>
    <submittedName>
        <fullName evidence="9">Uncharacterized protein</fullName>
    </submittedName>
</protein>
<organism evidence="9 10">
    <name type="scientific">Paspalum notatum var. saurae</name>
    <dbReference type="NCBI Taxonomy" id="547442"/>
    <lineage>
        <taxon>Eukaryota</taxon>
        <taxon>Viridiplantae</taxon>
        <taxon>Streptophyta</taxon>
        <taxon>Embryophyta</taxon>
        <taxon>Tracheophyta</taxon>
        <taxon>Spermatophyta</taxon>
        <taxon>Magnoliopsida</taxon>
        <taxon>Liliopsida</taxon>
        <taxon>Poales</taxon>
        <taxon>Poaceae</taxon>
        <taxon>PACMAD clade</taxon>
        <taxon>Panicoideae</taxon>
        <taxon>Andropogonodae</taxon>
        <taxon>Paspaleae</taxon>
        <taxon>Paspalinae</taxon>
        <taxon>Paspalum</taxon>
    </lineage>
</organism>
<keyword evidence="7" id="KW-0539">Nucleus</keyword>
<accession>A0AAQ3T8K5</accession>
<keyword evidence="10" id="KW-1185">Reference proteome</keyword>
<dbReference type="InterPro" id="IPR019587">
    <property type="entry name" value="Polyketide_cyclase/dehydratase"/>
</dbReference>
<dbReference type="SUPFAM" id="SSF55961">
    <property type="entry name" value="Bet v1-like"/>
    <property type="match status" value="1"/>
</dbReference>
<sequence length="216" mass="23555">MPSYPGTRRTPPPQQHSRVVTANGNGRAVLPCAGHAEVPAEVAQHHVHTLAAGQCCSVLVKTIAAPVDVVWSLVRRFDHPQGYKAFIRTCRIVDGDGSTVGSVRELEVVSGLPAQNSRERLEILDDERRVISFRILSGEHRLANYRSVTTVHETATQDGPRAMVVESYVVDVPPGNTAEDTCIFANAIVGINHRTLASRARWNAGNATEESELDYN</sequence>
<comment type="subcellular location">
    <subcellularLocation>
        <location evidence="2">Cytoplasm</location>
    </subcellularLocation>
    <subcellularLocation>
        <location evidence="1">Nucleus</location>
    </subcellularLocation>
</comment>
<keyword evidence="6" id="KW-0675">Receptor</keyword>